<dbReference type="InterPro" id="IPR016181">
    <property type="entry name" value="Acyl_CoA_acyltransferase"/>
</dbReference>
<reference evidence="3 4" key="1">
    <citation type="submission" date="2025-04" db="UniProtKB">
        <authorList>
            <consortium name="RefSeq"/>
        </authorList>
    </citation>
    <scope>IDENTIFICATION</scope>
</reference>
<gene>
    <name evidence="3 4 5" type="primary">LOC103505710</name>
</gene>
<dbReference type="RefSeq" id="XP_008468287.1">
    <property type="nucleotide sequence ID" value="XM_008470065.3"/>
</dbReference>
<dbReference type="RefSeq" id="XP_026676783.1">
    <property type="nucleotide sequence ID" value="XM_026820982.1"/>
</dbReference>
<dbReference type="PaxDb" id="121845-A0A1S4E767"/>
<dbReference type="KEGG" id="dci:103505710"/>
<dbReference type="AlphaFoldDB" id="A0A1S4E767"/>
<dbReference type="Pfam" id="PF08445">
    <property type="entry name" value="FR47"/>
    <property type="match status" value="1"/>
</dbReference>
<dbReference type="Gene3D" id="3.40.630.30">
    <property type="match status" value="2"/>
</dbReference>
<dbReference type="InterPro" id="IPR013653">
    <property type="entry name" value="GCN5-like_dom"/>
</dbReference>
<dbReference type="RefSeq" id="XP_017298048.1">
    <property type="nucleotide sequence ID" value="XM_017442559.2"/>
</dbReference>
<evidence type="ECO:0000313" key="5">
    <source>
        <dbReference type="RefSeq" id="XP_026676783.1"/>
    </source>
</evidence>
<dbReference type="PROSITE" id="PS51186">
    <property type="entry name" value="GNAT"/>
    <property type="match status" value="1"/>
</dbReference>
<dbReference type="Proteomes" id="UP000079169">
    <property type="component" value="Unplaced"/>
</dbReference>
<dbReference type="OrthoDB" id="61870at2759"/>
<dbReference type="GO" id="GO:0016747">
    <property type="term" value="F:acyltransferase activity, transferring groups other than amino-acyl groups"/>
    <property type="evidence" value="ECO:0007669"/>
    <property type="project" value="InterPro"/>
</dbReference>
<dbReference type="SUPFAM" id="SSF55729">
    <property type="entry name" value="Acyl-CoA N-acyltransferases (Nat)"/>
    <property type="match status" value="1"/>
</dbReference>
<organism evidence="2 4">
    <name type="scientific">Diaphorina citri</name>
    <name type="common">Asian citrus psyllid</name>
    <dbReference type="NCBI Taxonomy" id="121845"/>
    <lineage>
        <taxon>Eukaryota</taxon>
        <taxon>Metazoa</taxon>
        <taxon>Ecdysozoa</taxon>
        <taxon>Arthropoda</taxon>
        <taxon>Hexapoda</taxon>
        <taxon>Insecta</taxon>
        <taxon>Pterygota</taxon>
        <taxon>Neoptera</taxon>
        <taxon>Paraneoptera</taxon>
        <taxon>Hemiptera</taxon>
        <taxon>Sternorrhyncha</taxon>
        <taxon>Psylloidea</taxon>
        <taxon>Psyllidae</taxon>
        <taxon>Diaphorininae</taxon>
        <taxon>Diaphorina</taxon>
    </lineage>
</organism>
<evidence type="ECO:0000313" key="2">
    <source>
        <dbReference type="Proteomes" id="UP000079169"/>
    </source>
</evidence>
<accession>A0A1S4E767</accession>
<dbReference type="PANTHER" id="PTHR20958">
    <property type="entry name" value="GLYCINE N-ACYLTRANSFERASE-LIKE PROTEIN"/>
    <property type="match status" value="1"/>
</dbReference>
<feature type="domain" description="N-acetyltransferase" evidence="1">
    <location>
        <begin position="159"/>
        <end position="285"/>
    </location>
</feature>
<dbReference type="OMA" id="RQDWPKN"/>
<dbReference type="InterPro" id="IPR053225">
    <property type="entry name" value="Acyl-CoA_N-acyltransferase"/>
</dbReference>
<evidence type="ECO:0000259" key="1">
    <source>
        <dbReference type="PROSITE" id="PS51186"/>
    </source>
</evidence>
<dbReference type="GeneID" id="103505710"/>
<protein>
    <submittedName>
        <fullName evidence="3 4">Uncharacterized protein LOC103505710</fullName>
    </submittedName>
</protein>
<evidence type="ECO:0000313" key="3">
    <source>
        <dbReference type="RefSeq" id="XP_008468287.1"/>
    </source>
</evidence>
<proteinExistence type="predicted"/>
<keyword evidence="2" id="KW-1185">Reference proteome</keyword>
<dbReference type="PANTHER" id="PTHR20958:SF6">
    <property type="entry name" value="GLYCINE N-ACYLTRANSFERASE-LIKE PROTEIN"/>
    <property type="match status" value="1"/>
</dbReference>
<sequence length="285" mass="33192">MSEDCFQELHRSDQIEELLAGLNTDFPHSLHYCMSIKILQAWKDRDPNILLQILVTNPHDLRDGTSLTIFAMSATSAKIYMLYSLESSGEKLKQALLNTNRIDWNSKHCEWEAIHEKHFPMLRQVLESKKCNGQYIPHYQYYMPVKQALDLDLKEQSNVQIVELHEEHASLVDNHWEYQTPESIDYIKACIQLNFGFGVRRVGHPELISWVAQTHYGGVGMLYTTEQHRQRGYADMLVRKFTRHLAKSNEIPSVVVGSDNIASIKLNEKIGYHRVCKIYWVLFDQ</sequence>
<dbReference type="InterPro" id="IPR000182">
    <property type="entry name" value="GNAT_dom"/>
</dbReference>
<dbReference type="STRING" id="121845.A0A1S4E767"/>
<evidence type="ECO:0000313" key="4">
    <source>
        <dbReference type="RefSeq" id="XP_017298048.1"/>
    </source>
</evidence>
<name>A0A1S4E767_DIACI</name>